<keyword evidence="1" id="KW-1133">Transmembrane helix</keyword>
<accession>A0A2L1C9U6</accession>
<dbReference type="EMBL" id="JACHED010000003">
    <property type="protein sequence ID" value="MBB6497413.1"/>
    <property type="molecule type" value="Genomic_DNA"/>
</dbReference>
<dbReference type="Proteomes" id="UP000567099">
    <property type="component" value="Unassembled WGS sequence"/>
</dbReference>
<evidence type="ECO:0000313" key="4">
    <source>
        <dbReference type="EMBL" id="MBB6497413.1"/>
    </source>
</evidence>
<dbReference type="AlphaFoldDB" id="A0A2L1C9U6"/>
<reference evidence="2" key="2">
    <citation type="submission" date="2018-02" db="EMBL/GenBank/DDBJ databases">
        <title>Complete genome sequence of the Methanococcus maripaludis type strain JJ (DSM 2067), a model for selenoprotein synthesis in Archaea.</title>
        <authorList>
            <person name="Poehlein A."/>
            <person name="Heym D."/>
            <person name="Quitzke V."/>
            <person name="Fersch J."/>
            <person name="Daniel R."/>
            <person name="Rother M."/>
        </authorList>
    </citation>
    <scope>NUCLEOTIDE SEQUENCE [LARGE SCALE GENOMIC DNA]</scope>
    <source>
        <strain evidence="2">DSM 2067</strain>
    </source>
</reference>
<evidence type="ECO:0000313" key="3">
    <source>
        <dbReference type="EMBL" id="MBA2864563.1"/>
    </source>
</evidence>
<feature type="transmembrane region" description="Helical" evidence="1">
    <location>
        <begin position="116"/>
        <end position="133"/>
    </location>
</feature>
<dbReference type="KEGG" id="mmad:MMJJ_07300"/>
<evidence type="ECO:0000313" key="6">
    <source>
        <dbReference type="Proteomes" id="UP000567099"/>
    </source>
</evidence>
<evidence type="ECO:0000313" key="5">
    <source>
        <dbReference type="Proteomes" id="UP000239462"/>
    </source>
</evidence>
<dbReference type="GeneID" id="36101820"/>
<dbReference type="RefSeq" id="WP_104837725.1">
    <property type="nucleotide sequence ID" value="NZ_CP026606.1"/>
</dbReference>
<organism evidence="2 5">
    <name type="scientific">Methanococcus maripaludis</name>
    <name type="common">Methanococcus deltae</name>
    <dbReference type="NCBI Taxonomy" id="39152"/>
    <lineage>
        <taxon>Archaea</taxon>
        <taxon>Methanobacteriati</taxon>
        <taxon>Methanobacteriota</taxon>
        <taxon>Methanomada group</taxon>
        <taxon>Methanococci</taxon>
        <taxon>Methanococcales</taxon>
        <taxon>Methanococcaceae</taxon>
        <taxon>Methanococcus</taxon>
    </lineage>
</organism>
<dbReference type="EMBL" id="JACDUO010000002">
    <property type="protein sequence ID" value="MBA2864563.1"/>
    <property type="molecule type" value="Genomic_DNA"/>
</dbReference>
<feature type="transmembrane region" description="Helical" evidence="1">
    <location>
        <begin position="211"/>
        <end position="232"/>
    </location>
</feature>
<gene>
    <name evidence="3" type="ORF">HNP94_001585</name>
    <name evidence="4" type="ORF">HNP96_001456</name>
    <name evidence="2" type="ORF">MMJJ_07300</name>
</gene>
<evidence type="ECO:0000313" key="2">
    <source>
        <dbReference type="EMBL" id="AVB76141.1"/>
    </source>
</evidence>
<proteinExistence type="predicted"/>
<dbReference type="EMBL" id="CP026606">
    <property type="protein sequence ID" value="AVB76141.1"/>
    <property type="molecule type" value="Genomic_DNA"/>
</dbReference>
<dbReference type="Pfam" id="PF01889">
    <property type="entry name" value="DUF63"/>
    <property type="match status" value="1"/>
</dbReference>
<evidence type="ECO:0000256" key="1">
    <source>
        <dbReference type="SAM" id="Phobius"/>
    </source>
</evidence>
<name>A0A2L1C9U6_METMI</name>
<feature type="transmembrane region" description="Helical" evidence="1">
    <location>
        <begin position="31"/>
        <end position="47"/>
    </location>
</feature>
<keyword evidence="1" id="KW-0472">Membrane</keyword>
<evidence type="ECO:0000313" key="7">
    <source>
        <dbReference type="Proteomes" id="UP000590564"/>
    </source>
</evidence>
<dbReference type="PANTHER" id="PTHR40700">
    <property type="entry name" value="HYPOTHETICAL MEMBRANE PROTEIN, CONSERVED, DUF63 FAMILY"/>
    <property type="match status" value="1"/>
</dbReference>
<feature type="transmembrane region" description="Helical" evidence="1">
    <location>
        <begin position="89"/>
        <end position="111"/>
    </location>
</feature>
<reference evidence="3 6" key="3">
    <citation type="submission" date="2020-07" db="EMBL/GenBank/DDBJ databases">
        <title>Genomic Encyclopedia of Type Strains, Phase IV (KMG-V): Genome sequencing to study the core and pangenomes of soil and plant-associated prokaryotes.</title>
        <authorList>
            <person name="Whitman W."/>
        </authorList>
    </citation>
    <scope>NUCLEOTIDE SEQUENCE [LARGE SCALE GENOMIC DNA]</scope>
    <source>
        <strain evidence="3 6">C13</strain>
        <strain evidence="4 7">D1</strain>
    </source>
</reference>
<feature type="transmembrane region" description="Helical" evidence="1">
    <location>
        <begin position="59"/>
        <end position="77"/>
    </location>
</feature>
<feature type="transmembrane region" description="Helical" evidence="1">
    <location>
        <begin position="145"/>
        <end position="164"/>
    </location>
</feature>
<dbReference type="InterPro" id="IPR002749">
    <property type="entry name" value="DUF63"/>
</dbReference>
<dbReference type="Proteomes" id="UP000239462">
    <property type="component" value="Chromosome"/>
</dbReference>
<dbReference type="Proteomes" id="UP000590564">
    <property type="component" value="Unassembled WGS sequence"/>
</dbReference>
<dbReference type="PANTHER" id="PTHR40700:SF1">
    <property type="entry name" value="DUF63 DOMAIN-CONTAINING PROTEIN"/>
    <property type="match status" value="1"/>
</dbReference>
<sequence>MNGMLLIREFIYRYYIYPIDTKQGYNLIQEITYGILLFVMVYTFYKICLKLKIAIDRRFAEVTVFYVILITLMRALVDAGLFPRLYYTVTPGIVVAVGIYYMISIIISGILLKKRYYLLSIAMAVVPILYMLFEFSSRITHPEAIVYVSGILLLSYYLLIYIVEKLKKVKIERIDKYAIFSQLVDASATSVGIGIYHYWEQHPVPRFFMDYFGPYSIIPLKMLVVLLVLDIFNKEVKDDNLRNILKITVMALGLAPGLRNLFRTVMGV</sequence>
<reference evidence="5" key="1">
    <citation type="journal article" date="2018" name="Genome Announc.">
        <title>Complete Genome Sequence of the Methanococcus maripaludis Type Strain JJ (DSM 2067), a Model for Selenoprotein Synthesis in Archaea.</title>
        <authorList>
            <person name="Poehlein A."/>
            <person name="Heym D."/>
            <person name="Quitzke V."/>
            <person name="Fersch J."/>
            <person name="Daniel R."/>
            <person name="Rother M."/>
        </authorList>
    </citation>
    <scope>NUCLEOTIDE SEQUENCE [LARGE SCALE GENOMIC DNA]</scope>
    <source>
        <strain evidence="5">DSM 2067</strain>
    </source>
</reference>
<keyword evidence="1" id="KW-0812">Transmembrane</keyword>
<protein>
    <submittedName>
        <fullName evidence="3">Putative membrane protein</fullName>
    </submittedName>
</protein>
<feature type="transmembrane region" description="Helical" evidence="1">
    <location>
        <begin position="176"/>
        <end position="199"/>
    </location>
</feature>